<dbReference type="AlphaFoldDB" id="A0A7J8HCT2"/>
<organism evidence="1 2">
    <name type="scientific">Molossus molossus</name>
    <name type="common">Pallas' mastiff bat</name>
    <name type="synonym">Vespertilio molossus</name>
    <dbReference type="NCBI Taxonomy" id="27622"/>
    <lineage>
        <taxon>Eukaryota</taxon>
        <taxon>Metazoa</taxon>
        <taxon>Chordata</taxon>
        <taxon>Craniata</taxon>
        <taxon>Vertebrata</taxon>
        <taxon>Euteleostomi</taxon>
        <taxon>Mammalia</taxon>
        <taxon>Eutheria</taxon>
        <taxon>Laurasiatheria</taxon>
        <taxon>Chiroptera</taxon>
        <taxon>Yangochiroptera</taxon>
        <taxon>Molossidae</taxon>
        <taxon>Molossus</taxon>
    </lineage>
</organism>
<reference evidence="1 2" key="1">
    <citation type="journal article" date="2020" name="Nature">
        <title>Six reference-quality genomes reveal evolution of bat adaptations.</title>
        <authorList>
            <person name="Jebb D."/>
            <person name="Huang Z."/>
            <person name="Pippel M."/>
            <person name="Hughes G.M."/>
            <person name="Lavrichenko K."/>
            <person name="Devanna P."/>
            <person name="Winkler S."/>
            <person name="Jermiin L.S."/>
            <person name="Skirmuntt E.C."/>
            <person name="Katzourakis A."/>
            <person name="Burkitt-Gray L."/>
            <person name="Ray D.A."/>
            <person name="Sullivan K.A.M."/>
            <person name="Roscito J.G."/>
            <person name="Kirilenko B.M."/>
            <person name="Davalos L.M."/>
            <person name="Corthals A.P."/>
            <person name="Power M.L."/>
            <person name="Jones G."/>
            <person name="Ransome R.D."/>
            <person name="Dechmann D.K.N."/>
            <person name="Locatelli A.G."/>
            <person name="Puechmaille S.J."/>
            <person name="Fedrigo O."/>
            <person name="Jarvis E.D."/>
            <person name="Hiller M."/>
            <person name="Vernes S.C."/>
            <person name="Myers E.W."/>
            <person name="Teeling E.C."/>
        </authorList>
    </citation>
    <scope>NUCLEOTIDE SEQUENCE [LARGE SCALE GENOMIC DNA]</scope>
    <source>
        <strain evidence="1">MMolMol1</strain>
        <tissue evidence="1">Muscle</tissue>
    </source>
</reference>
<comment type="caution">
    <text evidence="1">The sequence shown here is derived from an EMBL/GenBank/DDBJ whole genome shotgun (WGS) entry which is preliminary data.</text>
</comment>
<protein>
    <submittedName>
        <fullName evidence="1">Uncharacterized protein</fullName>
    </submittedName>
</protein>
<accession>A0A7J8HCT2</accession>
<dbReference type="EMBL" id="JACASF010000007">
    <property type="protein sequence ID" value="KAF6469870.1"/>
    <property type="molecule type" value="Genomic_DNA"/>
</dbReference>
<sequence length="135" mass="14258">MSLRCRSVSSHLVLFPDKCRGSPFLDRQHPKWVACGLTAEGWGGGRGGVGSMNRRSSNSGRPWSVKVLRNIVRARCSVAFLNCDRLGSCTRPFFPNSVLLNSANRTVLLGGGGGVGCRAGGRGAAGEGGLQNEQL</sequence>
<gene>
    <name evidence="1" type="ORF">HJG59_011219</name>
</gene>
<evidence type="ECO:0000313" key="1">
    <source>
        <dbReference type="EMBL" id="KAF6469870.1"/>
    </source>
</evidence>
<evidence type="ECO:0000313" key="2">
    <source>
        <dbReference type="Proteomes" id="UP000550707"/>
    </source>
</evidence>
<keyword evidence="2" id="KW-1185">Reference proteome</keyword>
<dbReference type="Proteomes" id="UP000550707">
    <property type="component" value="Unassembled WGS sequence"/>
</dbReference>
<dbReference type="InParanoid" id="A0A7J8HCT2"/>
<name>A0A7J8HCT2_MOLMO</name>
<proteinExistence type="predicted"/>